<protein>
    <submittedName>
        <fullName evidence="8">Autotransporter domain-containing protein</fullName>
    </submittedName>
</protein>
<dbReference type="PANTHER" id="PTHR12147">
    <property type="entry name" value="METALLOPEPTIDASE M28 FAMILY MEMBER"/>
    <property type="match status" value="1"/>
</dbReference>
<dbReference type="InterPro" id="IPR005546">
    <property type="entry name" value="Autotransporte_beta"/>
</dbReference>
<name>A0A7Y3T7R2_9HYPH</name>
<dbReference type="Proteomes" id="UP000526233">
    <property type="component" value="Unassembled WGS sequence"/>
</dbReference>
<dbReference type="PANTHER" id="PTHR12147:SF56">
    <property type="entry name" value="AMINOPEPTIDASE YDR415C-RELATED"/>
    <property type="match status" value="1"/>
</dbReference>
<dbReference type="NCBIfam" id="TIGR01414">
    <property type="entry name" value="autotrans_barl"/>
    <property type="match status" value="1"/>
</dbReference>
<reference evidence="8 9" key="1">
    <citation type="submission" date="2018-11" db="EMBL/GenBank/DDBJ databases">
        <title>Genome sequencing and analysis.</title>
        <authorList>
            <person name="Huang Y.-T."/>
        </authorList>
    </citation>
    <scope>NUCLEOTIDE SEQUENCE [LARGE SCALE GENOMIC DNA]</scope>
    <source>
        <strain evidence="8 9">SHIN</strain>
    </source>
</reference>
<gene>
    <name evidence="8" type="ORF">EHE22_18925</name>
</gene>
<dbReference type="GO" id="GO:0006508">
    <property type="term" value="P:proteolysis"/>
    <property type="evidence" value="ECO:0007669"/>
    <property type="project" value="UniProtKB-KW"/>
</dbReference>
<dbReference type="Gene3D" id="2.40.128.130">
    <property type="entry name" value="Autotransporter beta-domain"/>
    <property type="match status" value="1"/>
</dbReference>
<proteinExistence type="predicted"/>
<dbReference type="SMART" id="SM00869">
    <property type="entry name" value="Autotransporter"/>
    <property type="match status" value="1"/>
</dbReference>
<dbReference type="AlphaFoldDB" id="A0A7Y3T7R2"/>
<feature type="domain" description="Autotransporter" evidence="7">
    <location>
        <begin position="376"/>
        <end position="679"/>
    </location>
</feature>
<keyword evidence="3" id="KW-0479">Metal-binding</keyword>
<keyword evidence="4" id="KW-0732">Signal</keyword>
<keyword evidence="5" id="KW-0378">Hydrolase</keyword>
<dbReference type="InterPro" id="IPR007484">
    <property type="entry name" value="Peptidase_M28"/>
</dbReference>
<organism evidence="8 9">
    <name type="scientific">Brucella pseudogrignonensis</name>
    <dbReference type="NCBI Taxonomy" id="419475"/>
    <lineage>
        <taxon>Bacteria</taxon>
        <taxon>Pseudomonadati</taxon>
        <taxon>Pseudomonadota</taxon>
        <taxon>Alphaproteobacteria</taxon>
        <taxon>Hyphomicrobiales</taxon>
        <taxon>Brucellaceae</taxon>
        <taxon>Brucella/Ochrobactrum group</taxon>
        <taxon>Brucella</taxon>
    </lineage>
</organism>
<keyword evidence="6" id="KW-0862">Zinc</keyword>
<dbReference type="EMBL" id="PKQI01000003">
    <property type="protein sequence ID" value="NNV22489.1"/>
    <property type="molecule type" value="Genomic_DNA"/>
</dbReference>
<evidence type="ECO:0000256" key="5">
    <source>
        <dbReference type="ARBA" id="ARBA00022801"/>
    </source>
</evidence>
<dbReference type="Pfam" id="PF04389">
    <property type="entry name" value="Peptidase_M28"/>
    <property type="match status" value="1"/>
</dbReference>
<dbReference type="PROSITE" id="PS51208">
    <property type="entry name" value="AUTOTRANSPORTER"/>
    <property type="match status" value="1"/>
</dbReference>
<dbReference type="SUPFAM" id="SSF103515">
    <property type="entry name" value="Autotransporter"/>
    <property type="match status" value="1"/>
</dbReference>
<dbReference type="Pfam" id="PF03797">
    <property type="entry name" value="Autotransporter"/>
    <property type="match status" value="1"/>
</dbReference>
<dbReference type="InterPro" id="IPR045175">
    <property type="entry name" value="M28_fam"/>
</dbReference>
<evidence type="ECO:0000256" key="4">
    <source>
        <dbReference type="ARBA" id="ARBA00022729"/>
    </source>
</evidence>
<dbReference type="GO" id="GO:0046872">
    <property type="term" value="F:metal ion binding"/>
    <property type="evidence" value="ECO:0007669"/>
    <property type="project" value="UniProtKB-KW"/>
</dbReference>
<comment type="caution">
    <text evidence="8">The sequence shown here is derived from an EMBL/GenBank/DDBJ whole genome shotgun (WGS) entry which is preliminary data.</text>
</comment>
<keyword evidence="1" id="KW-0031">Aminopeptidase</keyword>
<sequence>MGWWSGEGQATGIIASDCKKLKRASAFTSAAGALAVAVGIAGVSMSSGAAAYDYGQYANQTVDKLINDYPGRYRGTANFEAATSWMQSRLGVGYETSIQNFNWTASGTSRASKNVIASAAGTTGKYLVVGAHYDTFFGRPTLQGLDDNASGAGVLTEIARNMAGIQLENGLEVVGFGAEEEGLRGSRAYVASLSAEARANMLGMINIDSLITGDKMYAHAGRNSVANPALASYREQIFRIADELNISLFTNPGLDPAYPAGTGCCSDGDSFLGLGIPVLYMESTNWELGDLDGYTQTDNPAIPGGSTWHNPARDNEQVLTDAFGEERVEQRLRDYSRLLTRLVLELTNADLLASTASGGAMIRQMSDQLGRQHDALVNLHNRRWLSLLESDRAVGTFKGEASIEGDIFPGSGFDLPGVSDATRLGINLLGDYRYNDSWTFGGSIGFQRSRDKLNHEGSIESDNWQAGLYALFQDSASNWLAGDLNIGRSSFDNKRSIFLQAIDGPVLLDQRLSSDTSTLSWGARVEGGHDFTLGGVKSGPVAGLDYMRYRINGFDEDSDFRTGMSYDKQTFDSFEASIGWRLHGTIALGKGMVLRPYSSVKWVHEFADGRPDSIQLTSLSDGGVRIADLGNVDKDFGRAQLGAQLAVTEQVGVFSEINARFGHDDGNQVGYSLGLQFRF</sequence>
<evidence type="ECO:0000313" key="9">
    <source>
        <dbReference type="Proteomes" id="UP000526233"/>
    </source>
</evidence>
<keyword evidence="2" id="KW-0645">Protease</keyword>
<dbReference type="GO" id="GO:0004177">
    <property type="term" value="F:aminopeptidase activity"/>
    <property type="evidence" value="ECO:0007669"/>
    <property type="project" value="UniProtKB-KW"/>
</dbReference>
<dbReference type="InterPro" id="IPR006315">
    <property type="entry name" value="OM_autotransptr_brl_dom"/>
</dbReference>
<evidence type="ECO:0000256" key="3">
    <source>
        <dbReference type="ARBA" id="ARBA00022723"/>
    </source>
</evidence>
<dbReference type="GO" id="GO:0008235">
    <property type="term" value="F:metalloexopeptidase activity"/>
    <property type="evidence" value="ECO:0007669"/>
    <property type="project" value="InterPro"/>
</dbReference>
<evidence type="ECO:0000256" key="1">
    <source>
        <dbReference type="ARBA" id="ARBA00022438"/>
    </source>
</evidence>
<evidence type="ECO:0000256" key="2">
    <source>
        <dbReference type="ARBA" id="ARBA00022670"/>
    </source>
</evidence>
<accession>A0A7Y3T7R2</accession>
<evidence type="ECO:0000259" key="7">
    <source>
        <dbReference type="PROSITE" id="PS51208"/>
    </source>
</evidence>
<dbReference type="SUPFAM" id="SSF53187">
    <property type="entry name" value="Zn-dependent exopeptidases"/>
    <property type="match status" value="1"/>
</dbReference>
<dbReference type="Gene3D" id="3.40.630.10">
    <property type="entry name" value="Zn peptidases"/>
    <property type="match status" value="1"/>
</dbReference>
<dbReference type="InterPro" id="IPR036709">
    <property type="entry name" value="Autotransporte_beta_dom_sf"/>
</dbReference>
<dbReference type="GO" id="GO:0019867">
    <property type="term" value="C:outer membrane"/>
    <property type="evidence" value="ECO:0007669"/>
    <property type="project" value="InterPro"/>
</dbReference>
<evidence type="ECO:0000313" key="8">
    <source>
        <dbReference type="EMBL" id="NNV22489.1"/>
    </source>
</evidence>
<evidence type="ECO:0000256" key="6">
    <source>
        <dbReference type="ARBA" id="ARBA00022833"/>
    </source>
</evidence>